<proteinExistence type="predicted"/>
<name>A0A1I5RX08_9BACT</name>
<keyword evidence="1" id="KW-1133">Transmembrane helix</keyword>
<dbReference type="AlphaFoldDB" id="A0A1I5RX08"/>
<keyword evidence="3" id="KW-1185">Reference proteome</keyword>
<accession>A0A1I5RX08</accession>
<sequence>MITMIRNISILAFFVLIILAGSAWFTGGQIALINATAGYISAMLVVAASAFGYYRLVDGADEVTTNHNLPDITEQIDDKYGLWDEENEVPDDPKELLKEEKLRLKRSKRGLKAIIKTSKPAISIYRLIAYVILIVTVYKLISADIFDAVVFLLGSTVAPLLVAGYLYFRR</sequence>
<gene>
    <name evidence="2" type="ORF">SAMN05216234_12915</name>
</gene>
<dbReference type="STRING" id="223786.SAMN05216234_12915"/>
<protein>
    <submittedName>
        <fullName evidence="2">Uncharacterized protein</fullName>
    </submittedName>
</protein>
<evidence type="ECO:0000313" key="3">
    <source>
        <dbReference type="Proteomes" id="UP000199227"/>
    </source>
</evidence>
<evidence type="ECO:0000256" key="1">
    <source>
        <dbReference type="SAM" id="Phobius"/>
    </source>
</evidence>
<organism evidence="2 3">
    <name type="scientific">Hydrogenimonas thermophila</name>
    <dbReference type="NCBI Taxonomy" id="223786"/>
    <lineage>
        <taxon>Bacteria</taxon>
        <taxon>Pseudomonadati</taxon>
        <taxon>Campylobacterota</taxon>
        <taxon>Epsilonproteobacteria</taxon>
        <taxon>Campylobacterales</taxon>
        <taxon>Hydrogenimonadaceae</taxon>
        <taxon>Hydrogenimonas</taxon>
    </lineage>
</organism>
<keyword evidence="1" id="KW-0812">Transmembrane</keyword>
<keyword evidence="1" id="KW-0472">Membrane</keyword>
<feature type="transmembrane region" description="Helical" evidence="1">
    <location>
        <begin position="148"/>
        <end position="168"/>
    </location>
</feature>
<feature type="transmembrane region" description="Helical" evidence="1">
    <location>
        <begin position="124"/>
        <end position="142"/>
    </location>
</feature>
<dbReference type="Proteomes" id="UP000199227">
    <property type="component" value="Unassembled WGS sequence"/>
</dbReference>
<dbReference type="EMBL" id="FOXB01000029">
    <property type="protein sequence ID" value="SFP62917.1"/>
    <property type="molecule type" value="Genomic_DNA"/>
</dbReference>
<evidence type="ECO:0000313" key="2">
    <source>
        <dbReference type="EMBL" id="SFP62917.1"/>
    </source>
</evidence>
<feature type="transmembrane region" description="Helical" evidence="1">
    <location>
        <begin position="33"/>
        <end position="54"/>
    </location>
</feature>
<reference evidence="2 3" key="1">
    <citation type="submission" date="2016-10" db="EMBL/GenBank/DDBJ databases">
        <authorList>
            <person name="de Groot N.N."/>
        </authorList>
    </citation>
    <scope>NUCLEOTIDE SEQUENCE [LARGE SCALE GENOMIC DNA]</scope>
    <source>
        <strain evidence="2 3">EP1-55-1</strain>
    </source>
</reference>